<protein>
    <recommendedName>
        <fullName evidence="1">PKD domain-containing protein</fullName>
    </recommendedName>
</protein>
<dbReference type="InterPro" id="IPR035986">
    <property type="entry name" value="PKD_dom_sf"/>
</dbReference>
<feature type="domain" description="PKD" evidence="1">
    <location>
        <begin position="829"/>
        <end position="876"/>
    </location>
</feature>
<dbReference type="Gene3D" id="2.60.40.10">
    <property type="entry name" value="Immunoglobulins"/>
    <property type="match status" value="2"/>
</dbReference>
<dbReference type="SUPFAM" id="SSF49299">
    <property type="entry name" value="PKD domain"/>
    <property type="match status" value="1"/>
</dbReference>
<dbReference type="EMBL" id="CP019082">
    <property type="protein sequence ID" value="APW62101.1"/>
    <property type="molecule type" value="Genomic_DNA"/>
</dbReference>
<dbReference type="Pfam" id="PF19077">
    <property type="entry name" value="Big_13"/>
    <property type="match status" value="1"/>
</dbReference>
<dbReference type="KEGG" id="pbor:BSF38_03633"/>
<name>A0A1U7CT50_9BACT</name>
<dbReference type="InterPro" id="IPR044016">
    <property type="entry name" value="Big_13"/>
</dbReference>
<reference evidence="3" key="1">
    <citation type="submission" date="2016-12" db="EMBL/GenBank/DDBJ databases">
        <title>Comparative genomics of four Isosphaeraceae planctomycetes: a common pool of plasmids and glycoside hydrolase genes.</title>
        <authorList>
            <person name="Ivanova A."/>
        </authorList>
    </citation>
    <scope>NUCLEOTIDE SEQUENCE [LARGE SCALE GENOMIC DNA]</scope>
    <source>
        <strain evidence="3">PX4</strain>
    </source>
</reference>
<organism evidence="2 3">
    <name type="scientific">Paludisphaera borealis</name>
    <dbReference type="NCBI Taxonomy" id="1387353"/>
    <lineage>
        <taxon>Bacteria</taxon>
        <taxon>Pseudomonadati</taxon>
        <taxon>Planctomycetota</taxon>
        <taxon>Planctomycetia</taxon>
        <taxon>Isosphaerales</taxon>
        <taxon>Isosphaeraceae</taxon>
        <taxon>Paludisphaera</taxon>
    </lineage>
</organism>
<accession>A0A1U7CT50</accession>
<dbReference type="STRING" id="1387353.BSF38_03633"/>
<sequence>MNSATTRPSRPWIEWGLVTTKQRVERRKTRLRRDCLRRLESLEDRTMLNASINIDAASLLTYNTDAAVAEHLNVSVSGNVYTFASDQNIDIASNVPGLIITNPGTPTVTVTGITGLTVDAGFTADSVSVLSSNVPTAINLTASDATVIVGDLGNSAGLGAISAPITVTGPAVTTLNSLSLVDSGSTANTSYTIKPTTVVADNGFGGLTYAGVSNLYVVEAQGTPGGSNIFSVRGTADGVATALDGTLNKAGNQFNVYQTGATGSLALWGGSGDSSFVVIQASVPVNVHGGAGQNRVDVGTTFVGTTGVASAVTLSTNTANPFDIDVDDNDGTTDDSWVLAAQATPSTLAQLTGLSAGGSLLYDPTQVKALTISTASGKTNRLTINVGNGYPLPSAGGAPTFTYHGGAEAGVSTSDLVLIGALPTGPVTSELHLVTGAGTGAVTFSNAASPIFYDGLSSHSIYDTVPVTNYIFNDTADADGRVLIKEGVNSALTGNVQSLLITSLGTPSSFADTYLANKTNITANVSNGASETETTVNYGIAAPVAGLSTLTVATNQGADAAKLVALPPGVTTNLKQLNGNDRAYLTLQGTANTPATNLDGGLGYDNLIIDAGGLPITPGNFAPGLGGSTVISGAPLPGGPITYVNYERLYVSNLAAVQPVVTASTIHAVQGQRLVDVVAGTFTSAAPGAKAGDFASTIHWGDGSASAGVIVQDASNPSIFYVMGTHTYYGDSFALTTQTSVTVVSAGSQTTTMINGVPVTFYTPGSDPVTANGIAVIDNASISLTVGSFSGFENITPNPLDVFTASFTDHGGVNPADANPAGHYSVVINWGDGSAPLPAPASSIVQNGTSNSYTVTVPQHVYSTPGSYVVTVTVSDDNPIPVITTATGVATIADAPLSPSDLILPIPPATEGVQITGQRLVEFFDANPKSHVGDFTVTIDWGDGSPMSYGSLIQPGGIGGTYFVVGTHTYTDALRAGAPPVAWGPGPIAGPLTAVGTYPIRIFVQDTYGSAVNLATTITVNDNPLTLGGKLNPLSDSGASNSDGITNVAQPNFQGSTSEGGALVYVYATPTGGAPMLIGRTTADANGAWSVTSTSALADGGYVIQAQAYDATGHTVSALTTVTPSLVIDTVGPKITDLVFDNLGGQVIATFQDFGGVNGAGVGLNFATIVDANNYRFALIKSAVRGYKPPVQWIVGGIAVQPGTTVGPQTAAIKINDGRGIRGGRYLFTVRSVDPANLTGVQDLAGNALDGEFYSFFPSGNNHVGGDFVAELDAVHHRIYAPKTTVGTASPVTPPGVRGVDRFIARNPKPLPTAAAAVRLSTARLTAARTSTLAPRALLRVR</sequence>
<dbReference type="Proteomes" id="UP000186309">
    <property type="component" value="Chromosome"/>
</dbReference>
<proteinExistence type="predicted"/>
<evidence type="ECO:0000259" key="1">
    <source>
        <dbReference type="PROSITE" id="PS50093"/>
    </source>
</evidence>
<dbReference type="InterPro" id="IPR000601">
    <property type="entry name" value="PKD_dom"/>
</dbReference>
<evidence type="ECO:0000313" key="2">
    <source>
        <dbReference type="EMBL" id="APW62101.1"/>
    </source>
</evidence>
<dbReference type="PROSITE" id="PS50093">
    <property type="entry name" value="PKD"/>
    <property type="match status" value="1"/>
</dbReference>
<gene>
    <name evidence="2" type="ORF">BSF38_03633</name>
</gene>
<dbReference type="InterPro" id="IPR013783">
    <property type="entry name" value="Ig-like_fold"/>
</dbReference>
<keyword evidence="3" id="KW-1185">Reference proteome</keyword>
<evidence type="ECO:0000313" key="3">
    <source>
        <dbReference type="Proteomes" id="UP000186309"/>
    </source>
</evidence>